<reference evidence="2" key="1">
    <citation type="submission" date="2025-08" db="UniProtKB">
        <authorList>
            <consortium name="Ensembl"/>
        </authorList>
    </citation>
    <scope>IDENTIFICATION</scope>
</reference>
<keyword evidence="3" id="KW-1185">Reference proteome</keyword>
<sequence>MLFTSLPFIITVEYFAFICFPQLLKMEGFISFPTVIIPFFDFSKIKEMKPCCFANSCSSPFSHYNTCCFFFCCRKSEGGDLASIHSNEEWKLFNDVSNKGILWIGLYYDESTNLWTWSNGDSSTYCSNKSTCCSLPPAVHPLLLLALEVSAASLFPQEN</sequence>
<reference evidence="2" key="2">
    <citation type="submission" date="2025-09" db="UniProtKB">
        <authorList>
            <consortium name="Ensembl"/>
        </authorList>
    </citation>
    <scope>IDENTIFICATION</scope>
</reference>
<feature type="domain" description="C-type lectin" evidence="1">
    <location>
        <begin position="71"/>
        <end position="125"/>
    </location>
</feature>
<dbReference type="Gene3D" id="3.10.100.10">
    <property type="entry name" value="Mannose-Binding Protein A, subunit A"/>
    <property type="match status" value="1"/>
</dbReference>
<dbReference type="CDD" id="cd00037">
    <property type="entry name" value="CLECT"/>
    <property type="match status" value="1"/>
</dbReference>
<evidence type="ECO:0000259" key="1">
    <source>
        <dbReference type="PROSITE" id="PS50041"/>
    </source>
</evidence>
<dbReference type="Ensembl" id="ENSPKIT00000022214.1">
    <property type="protein sequence ID" value="ENSPKIP00000041182.1"/>
    <property type="gene ID" value="ENSPKIG00000017831.1"/>
</dbReference>
<dbReference type="InterPro" id="IPR016186">
    <property type="entry name" value="C-type_lectin-like/link_sf"/>
</dbReference>
<dbReference type="InterPro" id="IPR001304">
    <property type="entry name" value="C-type_lectin-like"/>
</dbReference>
<dbReference type="PROSITE" id="PS50041">
    <property type="entry name" value="C_TYPE_LECTIN_2"/>
    <property type="match status" value="1"/>
</dbReference>
<evidence type="ECO:0000313" key="3">
    <source>
        <dbReference type="Proteomes" id="UP000261540"/>
    </source>
</evidence>
<dbReference type="AlphaFoldDB" id="A0A3B3TD16"/>
<name>A0A3B3TD16_9TELE</name>
<organism evidence="2 3">
    <name type="scientific">Paramormyrops kingsleyae</name>
    <dbReference type="NCBI Taxonomy" id="1676925"/>
    <lineage>
        <taxon>Eukaryota</taxon>
        <taxon>Metazoa</taxon>
        <taxon>Chordata</taxon>
        <taxon>Craniata</taxon>
        <taxon>Vertebrata</taxon>
        <taxon>Euteleostomi</taxon>
        <taxon>Actinopterygii</taxon>
        <taxon>Neopterygii</taxon>
        <taxon>Teleostei</taxon>
        <taxon>Osteoglossocephala</taxon>
        <taxon>Osteoglossomorpha</taxon>
        <taxon>Osteoglossiformes</taxon>
        <taxon>Mormyridae</taxon>
        <taxon>Paramormyrops</taxon>
    </lineage>
</organism>
<dbReference type="Proteomes" id="UP000261540">
    <property type="component" value="Unplaced"/>
</dbReference>
<evidence type="ECO:0000313" key="2">
    <source>
        <dbReference type="Ensembl" id="ENSPKIP00000041182.1"/>
    </source>
</evidence>
<protein>
    <recommendedName>
        <fullName evidence="1">C-type lectin domain-containing protein</fullName>
    </recommendedName>
</protein>
<dbReference type="SUPFAM" id="SSF56436">
    <property type="entry name" value="C-type lectin-like"/>
    <property type="match status" value="1"/>
</dbReference>
<dbReference type="Pfam" id="PF00059">
    <property type="entry name" value="Lectin_C"/>
    <property type="match status" value="1"/>
</dbReference>
<accession>A0A3B3TD16</accession>
<dbReference type="InterPro" id="IPR016187">
    <property type="entry name" value="CTDL_fold"/>
</dbReference>
<proteinExistence type="predicted"/>